<reference evidence="3 4" key="1">
    <citation type="journal article" date="2004" name="Proc. Natl. Acad. Sci. U.S.A.">
        <title>Structural flexibility in the Burkholderia mallei genome.</title>
        <authorList>
            <person name="Nierman W.C."/>
            <person name="DeShazer D."/>
            <person name="Kim H.S."/>
            <person name="Tettelin H."/>
            <person name="Nelson K.E."/>
            <person name="Feldblyum T."/>
            <person name="Ulrich R.L."/>
            <person name="Ronning C.M."/>
            <person name="Brinkac L.M."/>
            <person name="Daugherty S.C."/>
            <person name="Davidsen T.D."/>
            <person name="Deboy R.T."/>
            <person name="Dimitrov G."/>
            <person name="Dodson R.J."/>
            <person name="Durkin A.S."/>
            <person name="Gwinn M.L."/>
            <person name="Haft D.H."/>
            <person name="Khouri H."/>
            <person name="Kolonay J.F."/>
            <person name="Madupu R."/>
            <person name="Mohammoud Y."/>
            <person name="Nelson W.C."/>
            <person name="Radune D."/>
            <person name="Romero C.M."/>
            <person name="Sarria S."/>
            <person name="Selengut J."/>
            <person name="Shamblin C."/>
            <person name="Sullivan S.A."/>
            <person name="White O."/>
            <person name="Yu Y."/>
            <person name="Zafar N."/>
            <person name="Zhou L."/>
            <person name="Fraser C.M."/>
        </authorList>
    </citation>
    <scope>NUCLEOTIDE SEQUENCE [LARGE SCALE GENOMIC DNA]</scope>
    <source>
        <strain evidence="3 4">ATCC 23344</strain>
    </source>
</reference>
<dbReference type="EMBL" id="CP000010">
    <property type="protein sequence ID" value="AAU48114.1"/>
    <property type="molecule type" value="Genomic_DNA"/>
</dbReference>
<gene>
    <name evidence="3" type="ordered locus">BMA3134</name>
</gene>
<feature type="compositionally biased region" description="Low complexity" evidence="1">
    <location>
        <begin position="61"/>
        <end position="71"/>
    </location>
</feature>
<proteinExistence type="predicted"/>
<protein>
    <submittedName>
        <fullName evidence="3">Acetyltransferase, GNAT family</fullName>
    </submittedName>
</protein>
<dbReference type="PATRIC" id="fig|243160.12.peg.3211"/>
<feature type="region of interest" description="Disordered" evidence="1">
    <location>
        <begin position="1"/>
        <end position="137"/>
    </location>
</feature>
<feature type="compositionally biased region" description="Pro residues" evidence="1">
    <location>
        <begin position="120"/>
        <end position="132"/>
    </location>
</feature>
<dbReference type="Proteomes" id="UP000006693">
    <property type="component" value="Chromosome 1"/>
</dbReference>
<name>A0A0H2WH31_BURMA</name>
<dbReference type="HOGENOM" id="CLU_668467_0_0_4"/>
<accession>A0A0H2WH31</accession>
<feature type="domain" description="N-acetyltransferase" evidence="2">
    <location>
        <begin position="261"/>
        <end position="408"/>
    </location>
</feature>
<dbReference type="InterPro" id="IPR016181">
    <property type="entry name" value="Acyl_CoA_acyltransferase"/>
</dbReference>
<dbReference type="GO" id="GO:0016747">
    <property type="term" value="F:acyltransferase activity, transferring groups other than amino-acyl groups"/>
    <property type="evidence" value="ECO:0007669"/>
    <property type="project" value="InterPro"/>
</dbReference>
<evidence type="ECO:0000313" key="3">
    <source>
        <dbReference type="EMBL" id="AAU48114.1"/>
    </source>
</evidence>
<evidence type="ECO:0000259" key="2">
    <source>
        <dbReference type="PROSITE" id="PS51186"/>
    </source>
</evidence>
<dbReference type="SUPFAM" id="SSF55729">
    <property type="entry name" value="Acyl-CoA N-acyltransferases (Nat)"/>
    <property type="match status" value="1"/>
</dbReference>
<dbReference type="InterPro" id="IPR000182">
    <property type="entry name" value="GNAT_dom"/>
</dbReference>
<dbReference type="eggNOG" id="COG0456">
    <property type="taxonomic scope" value="Bacteria"/>
</dbReference>
<sequence length="411" mass="44158">MRRFADQPICPSPSPICRSASQPIRRARPRGPRLRPAGAPRGRVPPHSRAPPPHFVRRRPPANADAPRNARILFRRRPTSSAGASAANDPAHTAHGTHRRRSPPAAERAIREPPARRLPRPPSASNPDPMSPDQPRESMQQIAVLLDGMIKKNAYLPRRIGGTMRVDEQPGYAIVDSGLPTDTFNLVIGKAHGQPDAAAIARIAARFNDAGLPAAWWTCRDLTDAAFARALGEAGFVADETSVGMLAELDALPPVAPPPGFGVRQINAQHDVAHFGTLIGALFDPPDAFVDAFYARVAALDFDVAEPLKLFVGELDGRPVSTTALYVDADTAHVFDVSTSAGQRKRGLASAIMHSALVHARERLGATRAALQASPDGLNVYRRLGFRAVCEFQVYSNRAAVSPRGELGGAR</sequence>
<evidence type="ECO:0000256" key="1">
    <source>
        <dbReference type="SAM" id="MobiDB-lite"/>
    </source>
</evidence>
<dbReference type="AlphaFoldDB" id="A0A0H2WH31"/>
<dbReference type="CDD" id="cd04301">
    <property type="entry name" value="NAT_SF"/>
    <property type="match status" value="1"/>
</dbReference>
<dbReference type="KEGG" id="bma:BMA3134"/>
<organism evidence="3 4">
    <name type="scientific">Burkholderia mallei (strain ATCC 23344)</name>
    <dbReference type="NCBI Taxonomy" id="243160"/>
    <lineage>
        <taxon>Bacteria</taxon>
        <taxon>Pseudomonadati</taxon>
        <taxon>Pseudomonadota</taxon>
        <taxon>Betaproteobacteria</taxon>
        <taxon>Burkholderiales</taxon>
        <taxon>Burkholderiaceae</taxon>
        <taxon>Burkholderia</taxon>
        <taxon>pseudomallei group</taxon>
    </lineage>
</organism>
<dbReference type="Gene3D" id="3.40.630.30">
    <property type="match status" value="1"/>
</dbReference>
<evidence type="ECO:0000313" key="4">
    <source>
        <dbReference type="Proteomes" id="UP000006693"/>
    </source>
</evidence>
<keyword evidence="4" id="KW-1185">Reference proteome</keyword>
<dbReference type="PROSITE" id="PS51186">
    <property type="entry name" value="GNAT"/>
    <property type="match status" value="1"/>
</dbReference>
<dbReference type="Pfam" id="PF00583">
    <property type="entry name" value="Acetyltransf_1"/>
    <property type="match status" value="1"/>
</dbReference>